<feature type="domain" description="SLH" evidence="3">
    <location>
        <begin position="146"/>
        <end position="209"/>
    </location>
</feature>
<dbReference type="PROSITE" id="PS51272">
    <property type="entry name" value="SLH"/>
    <property type="match status" value="3"/>
</dbReference>
<dbReference type="STRING" id="237069.SAMN05216498_2458"/>
<dbReference type="EMBL" id="FNIG01000005">
    <property type="protein sequence ID" value="SDN51343.1"/>
    <property type="molecule type" value="Genomic_DNA"/>
</dbReference>
<keyword evidence="5" id="KW-1185">Reference proteome</keyword>
<proteinExistence type="predicted"/>
<accession>A0A1H0C0C3</accession>
<name>A0A1H0C0C3_9BACI</name>
<dbReference type="InterPro" id="IPR001119">
    <property type="entry name" value="SLH_dom"/>
</dbReference>
<dbReference type="AlphaFoldDB" id="A0A1H0C0C3"/>
<gene>
    <name evidence="4" type="ORF">SAMN05216498_2458</name>
</gene>
<dbReference type="OrthoDB" id="5845122at2"/>
<feature type="chain" id="PRO_5011736214" evidence="2">
    <location>
        <begin position="26"/>
        <end position="213"/>
    </location>
</feature>
<evidence type="ECO:0000313" key="5">
    <source>
        <dbReference type="Proteomes" id="UP000199334"/>
    </source>
</evidence>
<dbReference type="PANTHER" id="PTHR43308">
    <property type="entry name" value="OUTER MEMBRANE PROTEIN ALPHA-RELATED"/>
    <property type="match status" value="1"/>
</dbReference>
<keyword evidence="1 2" id="KW-0732">Signal</keyword>
<sequence length="213" mass="22971">MRKKHLWIVGLVLAMALGIGSVVLADAKDTFTDVDESTSHYTHINALYEQGIISGFPDGTFKPDDGLRRADVAVMVHFALGEPDGDVSAMTFTDVPSYAQEAVAALSEEGVIHGYSEKTFGSNDIATRAQVAKFLVTAFGLEMNVADQGYTDIEDDAMLSDYVNALGASGISDGYPNGEFGVNDKVRRKDFAAFLDRAMNYDESPNPEVIGIE</sequence>
<reference evidence="4 5" key="1">
    <citation type="submission" date="2016-10" db="EMBL/GenBank/DDBJ databases">
        <authorList>
            <person name="de Groot N.N."/>
        </authorList>
    </citation>
    <scope>NUCLEOTIDE SEQUENCE [LARGE SCALE GENOMIC DNA]</scope>
    <source>
        <strain evidence="4 5">CGMCC 1.3442</strain>
    </source>
</reference>
<evidence type="ECO:0000313" key="4">
    <source>
        <dbReference type="EMBL" id="SDN51343.1"/>
    </source>
</evidence>
<feature type="domain" description="SLH" evidence="3">
    <location>
        <begin position="91"/>
        <end position="145"/>
    </location>
</feature>
<feature type="domain" description="SLH" evidence="3">
    <location>
        <begin position="27"/>
        <end position="90"/>
    </location>
</feature>
<dbReference type="Pfam" id="PF00395">
    <property type="entry name" value="SLH"/>
    <property type="match status" value="3"/>
</dbReference>
<evidence type="ECO:0000256" key="2">
    <source>
        <dbReference type="SAM" id="SignalP"/>
    </source>
</evidence>
<evidence type="ECO:0000259" key="3">
    <source>
        <dbReference type="PROSITE" id="PS51272"/>
    </source>
</evidence>
<evidence type="ECO:0000256" key="1">
    <source>
        <dbReference type="ARBA" id="ARBA00022729"/>
    </source>
</evidence>
<dbReference type="Proteomes" id="UP000199334">
    <property type="component" value="Unassembled WGS sequence"/>
</dbReference>
<protein>
    <submittedName>
        <fullName evidence="4">S-layer homology domain-containing protein</fullName>
    </submittedName>
</protein>
<dbReference type="PANTHER" id="PTHR43308:SF5">
    <property type="entry name" value="S-LAYER PROTEIN _ PEPTIDOGLYCAN ENDO-BETA-N-ACETYLGLUCOSAMINIDASE"/>
    <property type="match status" value="1"/>
</dbReference>
<organism evidence="4 5">
    <name type="scientific">Tenuibacillus multivorans</name>
    <dbReference type="NCBI Taxonomy" id="237069"/>
    <lineage>
        <taxon>Bacteria</taxon>
        <taxon>Bacillati</taxon>
        <taxon>Bacillota</taxon>
        <taxon>Bacilli</taxon>
        <taxon>Bacillales</taxon>
        <taxon>Bacillaceae</taxon>
        <taxon>Tenuibacillus</taxon>
    </lineage>
</organism>
<dbReference type="RefSeq" id="WP_093856874.1">
    <property type="nucleotide sequence ID" value="NZ_BJVZ01000015.1"/>
</dbReference>
<feature type="signal peptide" evidence="2">
    <location>
        <begin position="1"/>
        <end position="25"/>
    </location>
</feature>
<dbReference type="InterPro" id="IPR051465">
    <property type="entry name" value="Cell_Envelope_Struct_Comp"/>
</dbReference>